<dbReference type="KEGG" id="apal:BN85405620"/>
<dbReference type="GO" id="GO:0007155">
    <property type="term" value="P:cell adhesion"/>
    <property type="evidence" value="ECO:0007669"/>
    <property type="project" value="InterPro"/>
</dbReference>
<proteinExistence type="inferred from homology"/>
<protein>
    <submittedName>
        <fullName evidence="6">Metal ion ABC transporter, periplasmic zinc-binding protein</fullName>
    </submittedName>
</protein>
<evidence type="ECO:0000256" key="2">
    <source>
        <dbReference type="ARBA" id="ARBA00022448"/>
    </source>
</evidence>
<dbReference type="InterPro" id="IPR050492">
    <property type="entry name" value="Bact_metal-bind_prot9"/>
</dbReference>
<keyword evidence="2 5" id="KW-0813">Transport</keyword>
<dbReference type="InterPro" id="IPR006129">
    <property type="entry name" value="AdhesinB"/>
</dbReference>
<dbReference type="SUPFAM" id="SSF53807">
    <property type="entry name" value="Helical backbone' metal receptor"/>
    <property type="match status" value="1"/>
</dbReference>
<dbReference type="PANTHER" id="PTHR42953">
    <property type="entry name" value="HIGH-AFFINITY ZINC UPTAKE SYSTEM PROTEIN ZNUA-RELATED"/>
    <property type="match status" value="1"/>
</dbReference>
<dbReference type="InterPro" id="IPR006128">
    <property type="entry name" value="Lipoprotein_PsaA-like"/>
</dbReference>
<dbReference type="GO" id="GO:0030313">
    <property type="term" value="C:cell envelope"/>
    <property type="evidence" value="ECO:0007669"/>
    <property type="project" value="UniProtKB-SubCell"/>
</dbReference>
<evidence type="ECO:0000313" key="7">
    <source>
        <dbReference type="Proteomes" id="UP000032740"/>
    </source>
</evidence>
<reference evidence="6 7" key="1">
    <citation type="journal article" date="2013" name="J. Mol. Microbiol. Biotechnol.">
        <title>Analysis of the Complete Genomes of Acholeplasma brassicae , A. palmae and A. laidlawii and Their Comparison to the Obligate Parasites from ' Candidatus Phytoplasma'.</title>
        <authorList>
            <person name="Kube M."/>
            <person name="Siewert C."/>
            <person name="Migdoll A.M."/>
            <person name="Duduk B."/>
            <person name="Holz S."/>
            <person name="Rabus R."/>
            <person name="Seemuller E."/>
            <person name="Mitrovic J."/>
            <person name="Muller I."/>
            <person name="Buttner C."/>
            <person name="Reinhardt R."/>
        </authorList>
    </citation>
    <scope>NUCLEOTIDE SEQUENCE [LARGE SCALE GENOMIC DNA]</scope>
    <source>
        <strain evidence="6 7">J233</strain>
    </source>
</reference>
<evidence type="ECO:0000313" key="6">
    <source>
        <dbReference type="EMBL" id="CCV64139.1"/>
    </source>
</evidence>
<dbReference type="PROSITE" id="PS51257">
    <property type="entry name" value="PROKAR_LIPOPROTEIN"/>
    <property type="match status" value="1"/>
</dbReference>
<dbReference type="RefSeq" id="WP_026657759.1">
    <property type="nucleotide sequence ID" value="NC_022538.1"/>
</dbReference>
<evidence type="ECO:0000256" key="4">
    <source>
        <dbReference type="ARBA" id="ARBA00022729"/>
    </source>
</evidence>
<dbReference type="OrthoDB" id="9810636at2"/>
<dbReference type="PRINTS" id="PR00690">
    <property type="entry name" value="ADHESNFAMILY"/>
</dbReference>
<dbReference type="Gene3D" id="3.40.50.1980">
    <property type="entry name" value="Nitrogenase molybdenum iron protein domain"/>
    <property type="match status" value="2"/>
</dbReference>
<dbReference type="HOGENOM" id="CLU_016838_1_1_14"/>
<keyword evidence="3" id="KW-0479">Metal-binding</keyword>
<dbReference type="GO" id="GO:0030001">
    <property type="term" value="P:metal ion transport"/>
    <property type="evidence" value="ECO:0007669"/>
    <property type="project" value="InterPro"/>
</dbReference>
<evidence type="ECO:0000256" key="1">
    <source>
        <dbReference type="ARBA" id="ARBA00004196"/>
    </source>
</evidence>
<dbReference type="InterPro" id="IPR006127">
    <property type="entry name" value="ZnuA-like"/>
</dbReference>
<dbReference type="Proteomes" id="UP000032740">
    <property type="component" value="Chromosome"/>
</dbReference>
<dbReference type="PRINTS" id="PR00691">
    <property type="entry name" value="ADHESINB"/>
</dbReference>
<dbReference type="PANTHER" id="PTHR42953:SF1">
    <property type="entry name" value="METAL-BINDING PROTEIN HI_0362-RELATED"/>
    <property type="match status" value="1"/>
</dbReference>
<organism evidence="6 7">
    <name type="scientific">Alteracholeplasma palmae (strain ATCC 49389 / J233)</name>
    <name type="common">Acholeplasma palmae</name>
    <dbReference type="NCBI Taxonomy" id="1318466"/>
    <lineage>
        <taxon>Bacteria</taxon>
        <taxon>Bacillati</taxon>
        <taxon>Mycoplasmatota</taxon>
        <taxon>Mollicutes</taxon>
        <taxon>Acholeplasmatales</taxon>
        <taxon>Acholeplasmataceae</taxon>
        <taxon>Acholeplasma</taxon>
    </lineage>
</organism>
<dbReference type="EMBL" id="FO681347">
    <property type="protein sequence ID" value="CCV64139.1"/>
    <property type="molecule type" value="Genomic_DNA"/>
</dbReference>
<comment type="similarity">
    <text evidence="5">Belongs to the bacterial solute-binding protein 9 family.</text>
</comment>
<comment type="subcellular location">
    <subcellularLocation>
        <location evidence="1">Cell envelope</location>
    </subcellularLocation>
</comment>
<evidence type="ECO:0000256" key="5">
    <source>
        <dbReference type="RuleBase" id="RU003512"/>
    </source>
</evidence>
<dbReference type="STRING" id="1318466.BN85405620"/>
<gene>
    <name evidence="6" type="ORF">BN85405620</name>
</gene>
<sequence>MKKIITLIITLVSTLILFGCQGRSGYTYVEGKVNIVATTTMLGDLARQIGQDKVSVVNLMPVGVDPHLYQAKASDTNALRKSDFILYNGLHLEGKMVDILDGFKGKKTYVNVGEELEKANAPLLEWDGGDDKDPHVWFDVENWIVAAKALGRELALHDKTNEAFYKESTEAYILKLSELHTWIKQRVSELKEEQRVLATAHDAFAYFARAYGFEVESIQGISTDSEASTADITRLVDTVINKNIKAVFIESSVPRKTIDSVISAAKSRGHQLVIGGELYSDSLGDGADSEYIQAVKTNVNIIVDALK</sequence>
<evidence type="ECO:0000256" key="3">
    <source>
        <dbReference type="ARBA" id="ARBA00022723"/>
    </source>
</evidence>
<dbReference type="Pfam" id="PF01297">
    <property type="entry name" value="ZnuA"/>
    <property type="match status" value="1"/>
</dbReference>
<dbReference type="AlphaFoldDB" id="U4KKB0"/>
<keyword evidence="4" id="KW-0732">Signal</keyword>
<dbReference type="GO" id="GO:0046872">
    <property type="term" value="F:metal ion binding"/>
    <property type="evidence" value="ECO:0007669"/>
    <property type="project" value="UniProtKB-KW"/>
</dbReference>
<name>U4KKB0_ALTPJ</name>
<keyword evidence="7" id="KW-1185">Reference proteome</keyword>
<accession>U4KKB0</accession>